<reference evidence="3 4" key="1">
    <citation type="journal article" date="2010" name="DNA Res.">
        <title>Bacterial lifestyle in a deep-sea hydrothermal vent chimney revealed by the genome sequence of the thermophilic bacterium Deferribacter desulfuricans SSM1.</title>
        <authorList>
            <person name="Takaki Y."/>
            <person name="Shimamura S."/>
            <person name="Nakagawa S."/>
            <person name="Fukuhara Y."/>
            <person name="Horikawa H."/>
            <person name="Ankai A."/>
            <person name="Harada T."/>
            <person name="Hosoyama A."/>
            <person name="Oguchi A."/>
            <person name="Fukui S."/>
            <person name="Fujita N."/>
            <person name="Takami H."/>
            <person name="Takai K."/>
        </authorList>
    </citation>
    <scope>NUCLEOTIDE SEQUENCE [LARGE SCALE GENOMIC DNA]</scope>
    <source>
        <strain evidence="4">DSM 14783 / JCM 11476 / NBRC 101012 / SSM1</strain>
        <plasmid evidence="4">Plasmid megaplasmid pDF308</plasmid>
    </source>
</reference>
<dbReference type="RefSeq" id="WP_013008898.1">
    <property type="nucleotide sequence ID" value="NC_013940.1"/>
</dbReference>
<feature type="chain" id="PRO_5003047840" evidence="2">
    <location>
        <begin position="20"/>
        <end position="166"/>
    </location>
</feature>
<dbReference type="Proteomes" id="UP000001520">
    <property type="component" value="Plasmid megaplasmid pDF308"/>
</dbReference>
<geneLocation type="plasmid" evidence="3 4">
    <name>megaplasmid pDF308</name>
</geneLocation>
<evidence type="ECO:0000256" key="2">
    <source>
        <dbReference type="SAM" id="SignalP"/>
    </source>
</evidence>
<proteinExistence type="predicted"/>
<organism evidence="3 4">
    <name type="scientific">Deferribacter desulfuricans (strain DSM 14783 / JCM 11476 / NBRC 101012 / SSM1)</name>
    <dbReference type="NCBI Taxonomy" id="639282"/>
    <lineage>
        <taxon>Bacteria</taxon>
        <taxon>Pseudomonadati</taxon>
        <taxon>Deferribacterota</taxon>
        <taxon>Deferribacteres</taxon>
        <taxon>Deferribacterales</taxon>
        <taxon>Deferribacteraceae</taxon>
        <taxon>Deferribacter</taxon>
    </lineage>
</organism>
<dbReference type="EMBL" id="AP011530">
    <property type="protein sequence ID" value="BAI81653.1"/>
    <property type="molecule type" value="Genomic_DNA"/>
</dbReference>
<feature type="compositionally biased region" description="Low complexity" evidence="1">
    <location>
        <begin position="140"/>
        <end position="151"/>
    </location>
</feature>
<keyword evidence="3" id="KW-0614">Plasmid</keyword>
<dbReference type="AlphaFoldDB" id="D3PEL1"/>
<dbReference type="KEGG" id="ddf:DEFDS_P025"/>
<sequence>MKKYLILFFVLLLNFNIFASDDSYLYKKEDLPGTNMTLWEQQTKINRAIRYLQLASVLLKDKPEIYKEVNNIIKYLSYTNLNGDTFSQYARESTNQFIKQVKKEYFTVNTRKYNNHVIFDSSIRKNIKSTVNNKTREPVNKPSPQNNSNNNADLNQMLFNLLNKQQ</sequence>
<feature type="region of interest" description="Disordered" evidence="1">
    <location>
        <begin position="131"/>
        <end position="153"/>
    </location>
</feature>
<keyword evidence="4" id="KW-1185">Reference proteome</keyword>
<name>D3PEL1_DEFDS</name>
<keyword evidence="2" id="KW-0732">Signal</keyword>
<feature type="signal peptide" evidence="2">
    <location>
        <begin position="1"/>
        <end position="19"/>
    </location>
</feature>
<dbReference type="HOGENOM" id="CLU_1599999_0_0_0"/>
<evidence type="ECO:0000256" key="1">
    <source>
        <dbReference type="SAM" id="MobiDB-lite"/>
    </source>
</evidence>
<gene>
    <name evidence="3" type="ordered locus">DEFDS_P025</name>
</gene>
<protein>
    <submittedName>
        <fullName evidence="3">Uncharacterized protein</fullName>
    </submittedName>
</protein>
<evidence type="ECO:0000313" key="3">
    <source>
        <dbReference type="EMBL" id="BAI81653.1"/>
    </source>
</evidence>
<accession>D3PEL1</accession>
<evidence type="ECO:0000313" key="4">
    <source>
        <dbReference type="Proteomes" id="UP000001520"/>
    </source>
</evidence>